<keyword evidence="8" id="KW-0256">Endoplasmic reticulum</keyword>
<proteinExistence type="inferred from homology"/>
<evidence type="ECO:0000256" key="12">
    <source>
        <dbReference type="ARBA" id="ARBA00023033"/>
    </source>
</evidence>
<comment type="similarity">
    <text evidence="5 15">Belongs to the cytochrome P450 family.</text>
</comment>
<evidence type="ECO:0000256" key="3">
    <source>
        <dbReference type="ARBA" id="ARBA00004174"/>
    </source>
</evidence>
<evidence type="ECO:0000256" key="7">
    <source>
        <dbReference type="ARBA" id="ARBA00022723"/>
    </source>
</evidence>
<dbReference type="VEuPathDB" id="VectorBase:ISCP_025996"/>
<comment type="function">
    <text evidence="2">May be involved in the metabolism of insect hormones and in the breakdown of synthetic insecticides.</text>
</comment>
<dbReference type="AlphaFoldDB" id="A0A4D5RUX5"/>
<dbReference type="PRINTS" id="PR00385">
    <property type="entry name" value="P450"/>
</dbReference>
<evidence type="ECO:0000256" key="14">
    <source>
        <dbReference type="PIRSR" id="PIRSR602403-1"/>
    </source>
</evidence>
<reference evidence="16" key="1">
    <citation type="submission" date="2019-04" db="EMBL/GenBank/DDBJ databases">
        <title>An insight into the mialome of Ixodes scapularis.</title>
        <authorList>
            <person name="Ribeiro J.M."/>
            <person name="Mather T.N."/>
            <person name="Karim S."/>
        </authorList>
    </citation>
    <scope>NUCLEOTIDE SEQUENCE</scope>
</reference>
<dbReference type="GO" id="GO:0016705">
    <property type="term" value="F:oxidoreductase activity, acting on paired donors, with incorporation or reduction of molecular oxygen"/>
    <property type="evidence" value="ECO:0007669"/>
    <property type="project" value="InterPro"/>
</dbReference>
<dbReference type="FunFam" id="1.10.630.10:FF:000182">
    <property type="entry name" value="Cytochrome P450 3A4"/>
    <property type="match status" value="1"/>
</dbReference>
<dbReference type="GO" id="GO:0004497">
    <property type="term" value="F:monooxygenase activity"/>
    <property type="evidence" value="ECO:0007669"/>
    <property type="project" value="UniProtKB-KW"/>
</dbReference>
<accession>A0A4D5RUX5</accession>
<dbReference type="Gene3D" id="1.10.630.10">
    <property type="entry name" value="Cytochrome P450"/>
    <property type="match status" value="1"/>
</dbReference>
<dbReference type="InterPro" id="IPR001128">
    <property type="entry name" value="Cyt_P450"/>
</dbReference>
<keyword evidence="6 14" id="KW-0349">Heme</keyword>
<keyword evidence="11 14" id="KW-0408">Iron</keyword>
<evidence type="ECO:0000256" key="2">
    <source>
        <dbReference type="ARBA" id="ARBA00003690"/>
    </source>
</evidence>
<evidence type="ECO:0000256" key="11">
    <source>
        <dbReference type="ARBA" id="ARBA00023004"/>
    </source>
</evidence>
<evidence type="ECO:0000256" key="6">
    <source>
        <dbReference type="ARBA" id="ARBA00022617"/>
    </source>
</evidence>
<organism evidence="16">
    <name type="scientific">Ixodes scapularis</name>
    <name type="common">Black-legged tick</name>
    <name type="synonym">Deer tick</name>
    <dbReference type="NCBI Taxonomy" id="6945"/>
    <lineage>
        <taxon>Eukaryota</taxon>
        <taxon>Metazoa</taxon>
        <taxon>Ecdysozoa</taxon>
        <taxon>Arthropoda</taxon>
        <taxon>Chelicerata</taxon>
        <taxon>Arachnida</taxon>
        <taxon>Acari</taxon>
        <taxon>Parasitiformes</taxon>
        <taxon>Ixodida</taxon>
        <taxon>Ixodoidea</taxon>
        <taxon>Ixodidae</taxon>
        <taxon>Ixodinae</taxon>
        <taxon>Ixodes</taxon>
    </lineage>
</organism>
<keyword evidence="12 15" id="KW-0503">Monooxygenase</keyword>
<dbReference type="OrthoDB" id="2789670at2759"/>
<protein>
    <submittedName>
        <fullName evidence="16">Putative cytochrome</fullName>
    </submittedName>
</protein>
<keyword evidence="10 15" id="KW-0560">Oxidoreductase</keyword>
<comment type="cofactor">
    <cofactor evidence="1 14">
        <name>heme</name>
        <dbReference type="ChEBI" id="CHEBI:30413"/>
    </cofactor>
</comment>
<dbReference type="InterPro" id="IPR050476">
    <property type="entry name" value="Insect_CytP450_Detox"/>
</dbReference>
<dbReference type="PRINTS" id="PR00465">
    <property type="entry name" value="EP450IV"/>
</dbReference>
<dbReference type="EMBL" id="GHJT01007067">
    <property type="protein sequence ID" value="MOY41038.1"/>
    <property type="molecule type" value="Transcribed_RNA"/>
</dbReference>
<dbReference type="GO" id="GO:0005789">
    <property type="term" value="C:endoplasmic reticulum membrane"/>
    <property type="evidence" value="ECO:0007669"/>
    <property type="project" value="UniProtKB-SubCell"/>
</dbReference>
<evidence type="ECO:0000256" key="10">
    <source>
        <dbReference type="ARBA" id="ARBA00023002"/>
    </source>
</evidence>
<evidence type="ECO:0000256" key="1">
    <source>
        <dbReference type="ARBA" id="ARBA00001971"/>
    </source>
</evidence>
<dbReference type="GO" id="GO:0005506">
    <property type="term" value="F:iron ion binding"/>
    <property type="evidence" value="ECO:0007669"/>
    <property type="project" value="InterPro"/>
</dbReference>
<evidence type="ECO:0000313" key="16">
    <source>
        <dbReference type="EMBL" id="MOY41038.1"/>
    </source>
</evidence>
<keyword evidence="9" id="KW-0492">Microsome</keyword>
<dbReference type="VEuPathDB" id="VectorBase:ISCW003215"/>
<evidence type="ECO:0000256" key="5">
    <source>
        <dbReference type="ARBA" id="ARBA00010617"/>
    </source>
</evidence>
<keyword evidence="7 14" id="KW-0479">Metal-binding</keyword>
<dbReference type="PANTHER" id="PTHR24292:SF54">
    <property type="entry name" value="CYP9F3-RELATED"/>
    <property type="match status" value="1"/>
</dbReference>
<dbReference type="InterPro" id="IPR017972">
    <property type="entry name" value="Cyt_P450_CS"/>
</dbReference>
<dbReference type="SUPFAM" id="SSF48264">
    <property type="entry name" value="Cytochrome P450"/>
    <property type="match status" value="1"/>
</dbReference>
<dbReference type="InterPro" id="IPR036396">
    <property type="entry name" value="Cyt_P450_sf"/>
</dbReference>
<comment type="subcellular location">
    <subcellularLocation>
        <location evidence="4">Endoplasmic reticulum membrane</location>
        <topology evidence="4">Peripheral membrane protein</topology>
    </subcellularLocation>
    <subcellularLocation>
        <location evidence="3">Microsome membrane</location>
        <topology evidence="3">Peripheral membrane protein</topology>
    </subcellularLocation>
</comment>
<dbReference type="PROSITE" id="PS00086">
    <property type="entry name" value="CYTOCHROME_P450"/>
    <property type="match status" value="1"/>
</dbReference>
<evidence type="ECO:0000256" key="9">
    <source>
        <dbReference type="ARBA" id="ARBA00022848"/>
    </source>
</evidence>
<evidence type="ECO:0000256" key="13">
    <source>
        <dbReference type="ARBA" id="ARBA00023136"/>
    </source>
</evidence>
<evidence type="ECO:0000256" key="15">
    <source>
        <dbReference type="RuleBase" id="RU000461"/>
    </source>
</evidence>
<dbReference type="InterPro" id="IPR002403">
    <property type="entry name" value="Cyt_P450_E_grp-IV"/>
</dbReference>
<feature type="binding site" description="axial binding residue" evidence="14">
    <location>
        <position position="150"/>
    </location>
    <ligand>
        <name>heme</name>
        <dbReference type="ChEBI" id="CHEBI:30413"/>
    </ligand>
    <ligandPart>
        <name>Fe</name>
        <dbReference type="ChEBI" id="CHEBI:18248"/>
    </ligandPart>
</feature>
<dbReference type="VEuPathDB" id="VectorBase:ISCI003215"/>
<dbReference type="GO" id="GO:0020037">
    <property type="term" value="F:heme binding"/>
    <property type="evidence" value="ECO:0007669"/>
    <property type="project" value="InterPro"/>
</dbReference>
<sequence length="206" mass="23119">MAQCVLFFAAGQDTTSSVLAFTLYLLAIHPEVQAKLREQADECFKQHGPDPSLDVVSKLKYLHGVVSESLRMFPPGPRLERSSPTDYVLGDTGIKIPKDCPIAVPVYAMHHDPDYFPDPSKFDPDRFSEENIDNIRPYTYLPFGAGPRNCIGMRFALETVKLSLLHSVHSVEFVRTNNTKVPLEFSTGFLVFNAKNITIGVRKRTM</sequence>
<name>A0A4D5RUX5_IXOSC</name>
<keyword evidence="13" id="KW-0472">Membrane</keyword>
<dbReference type="Pfam" id="PF00067">
    <property type="entry name" value="p450"/>
    <property type="match status" value="1"/>
</dbReference>
<dbReference type="PANTHER" id="PTHR24292">
    <property type="entry name" value="CYTOCHROME P450"/>
    <property type="match status" value="1"/>
</dbReference>
<evidence type="ECO:0000256" key="4">
    <source>
        <dbReference type="ARBA" id="ARBA00004406"/>
    </source>
</evidence>
<evidence type="ECO:0000256" key="8">
    <source>
        <dbReference type="ARBA" id="ARBA00022824"/>
    </source>
</evidence>